<dbReference type="AlphaFoldDB" id="A0A6N3T9C3"/>
<reference evidence="2 4" key="1">
    <citation type="submission" date="2012-11" db="EMBL/GenBank/DDBJ databases">
        <title>Whole genome sequence of Acetobacter indonesiensis 5H-1.</title>
        <authorList>
            <person name="Azuma Y."/>
            <person name="Higashiura N."/>
            <person name="Hirakawa H."/>
            <person name="Matsushita K."/>
        </authorList>
    </citation>
    <scope>NUCLEOTIDE SEQUENCE [LARGE SCALE GENOMIC DNA]</scope>
    <source>
        <strain evidence="2 4">5H-1</strain>
    </source>
</reference>
<dbReference type="EMBL" id="BAMW01000040">
    <property type="protein sequence ID" value="GAN63724.1"/>
    <property type="molecule type" value="Genomic_DNA"/>
</dbReference>
<reference evidence="3 5" key="2">
    <citation type="submission" date="2019-07" db="EMBL/GenBank/DDBJ databases">
        <title>Whole genome shotgun sequence of Acetobacter indonesiensis NBRC 16471.</title>
        <authorList>
            <person name="Hosoyama A."/>
            <person name="Uohara A."/>
            <person name="Ohji S."/>
            <person name="Ichikawa N."/>
        </authorList>
    </citation>
    <scope>NUCLEOTIDE SEQUENCE [LARGE SCALE GENOMIC DNA]</scope>
    <source>
        <strain evidence="3 5">NBRC 16471</strain>
    </source>
</reference>
<comment type="caution">
    <text evidence="3">The sequence shown here is derived from an EMBL/GenBank/DDBJ whole genome shotgun (WGS) entry which is preliminary data.</text>
</comment>
<accession>A0A6N3T9C3</accession>
<evidence type="ECO:0000313" key="2">
    <source>
        <dbReference type="EMBL" id="GAN63724.1"/>
    </source>
</evidence>
<evidence type="ECO:0000313" key="5">
    <source>
        <dbReference type="Proteomes" id="UP000321104"/>
    </source>
</evidence>
<keyword evidence="4" id="KW-1185">Reference proteome</keyword>
<dbReference type="Proteomes" id="UP000321104">
    <property type="component" value="Unassembled WGS sequence"/>
</dbReference>
<feature type="region of interest" description="Disordered" evidence="1">
    <location>
        <begin position="1"/>
        <end position="38"/>
    </location>
</feature>
<dbReference type="Proteomes" id="UP000032673">
    <property type="component" value="Unassembled WGS sequence"/>
</dbReference>
<evidence type="ECO:0000313" key="3">
    <source>
        <dbReference type="EMBL" id="GEN04774.1"/>
    </source>
</evidence>
<organism evidence="3 5">
    <name type="scientific">Acetobacter indonesiensis</name>
    <dbReference type="NCBI Taxonomy" id="104101"/>
    <lineage>
        <taxon>Bacteria</taxon>
        <taxon>Pseudomonadati</taxon>
        <taxon>Pseudomonadota</taxon>
        <taxon>Alphaproteobacteria</taxon>
        <taxon>Acetobacterales</taxon>
        <taxon>Acetobacteraceae</taxon>
        <taxon>Acetobacter</taxon>
    </lineage>
</organism>
<proteinExistence type="predicted"/>
<evidence type="ECO:0000313" key="4">
    <source>
        <dbReference type="Proteomes" id="UP000032673"/>
    </source>
</evidence>
<feature type="compositionally biased region" description="Basic and acidic residues" evidence="1">
    <location>
        <begin position="21"/>
        <end position="34"/>
    </location>
</feature>
<evidence type="ECO:0000256" key="1">
    <source>
        <dbReference type="SAM" id="MobiDB-lite"/>
    </source>
</evidence>
<name>A0A6N3T9C3_9PROT</name>
<protein>
    <submittedName>
        <fullName evidence="3">Uncharacterized protein</fullName>
    </submittedName>
</protein>
<gene>
    <name evidence="2" type="ORF">Abin_042_015</name>
    <name evidence="3" type="ORF">AIN02nite_27990</name>
</gene>
<dbReference type="EMBL" id="BJXQ01000027">
    <property type="protein sequence ID" value="GEN04774.1"/>
    <property type="molecule type" value="Genomic_DNA"/>
</dbReference>
<sequence length="66" mass="7400">MGKMGGGWRGVIYGPVNNGKTKTDRSSGQDERQTVHCTNPFPHSQIFKSDTYCPVETQFQNGSWHL</sequence>